<dbReference type="PROSITE" id="PS01125">
    <property type="entry name" value="ROK"/>
    <property type="match status" value="1"/>
</dbReference>
<dbReference type="PANTHER" id="PTHR18964">
    <property type="entry name" value="ROK (REPRESSOR, ORF, KINASE) FAMILY"/>
    <property type="match status" value="1"/>
</dbReference>
<dbReference type="EC" id="2.7.1.59" evidence="1"/>
<evidence type="ECO:0000256" key="7">
    <source>
        <dbReference type="ARBA" id="ARBA00022840"/>
    </source>
</evidence>
<dbReference type="GO" id="GO:0046872">
    <property type="term" value="F:metal ion binding"/>
    <property type="evidence" value="ECO:0007669"/>
    <property type="project" value="UniProtKB-KW"/>
</dbReference>
<keyword evidence="7" id="KW-0067">ATP-binding</keyword>
<dbReference type="GO" id="GO:0005524">
    <property type="term" value="F:ATP binding"/>
    <property type="evidence" value="ECO:0007669"/>
    <property type="project" value="UniProtKB-KW"/>
</dbReference>
<evidence type="ECO:0000256" key="4">
    <source>
        <dbReference type="ARBA" id="ARBA00022741"/>
    </source>
</evidence>
<evidence type="ECO:0000256" key="1">
    <source>
        <dbReference type="ARBA" id="ARBA00012122"/>
    </source>
</evidence>
<dbReference type="Proteomes" id="UP000266649">
    <property type="component" value="Unassembled WGS sequence"/>
</dbReference>
<comment type="caution">
    <text evidence="10">The sequence shown here is derived from an EMBL/GenBank/DDBJ whole genome shotgun (WGS) entry which is preliminary data.</text>
</comment>
<dbReference type="OrthoDB" id="9810372at2"/>
<dbReference type="InterPro" id="IPR043129">
    <property type="entry name" value="ATPase_NBD"/>
</dbReference>
<name>A0A398BR07_9RHOB</name>
<evidence type="ECO:0000256" key="6">
    <source>
        <dbReference type="ARBA" id="ARBA00022833"/>
    </source>
</evidence>
<keyword evidence="8" id="KW-0119">Carbohydrate metabolism</keyword>
<evidence type="ECO:0000313" key="10">
    <source>
        <dbReference type="EMBL" id="RID93055.1"/>
    </source>
</evidence>
<evidence type="ECO:0000256" key="2">
    <source>
        <dbReference type="ARBA" id="ARBA00022679"/>
    </source>
</evidence>
<evidence type="ECO:0000256" key="5">
    <source>
        <dbReference type="ARBA" id="ARBA00022777"/>
    </source>
</evidence>
<evidence type="ECO:0000256" key="3">
    <source>
        <dbReference type="ARBA" id="ARBA00022723"/>
    </source>
</evidence>
<keyword evidence="5" id="KW-0418">Kinase</keyword>
<dbReference type="InterPro" id="IPR000600">
    <property type="entry name" value="ROK"/>
</dbReference>
<dbReference type="AlphaFoldDB" id="A0A398BR07"/>
<keyword evidence="4" id="KW-0547">Nucleotide-binding</keyword>
<dbReference type="Gene3D" id="3.30.420.40">
    <property type="match status" value="2"/>
</dbReference>
<sequence>MLAVFDIGGTKIRAAGSAAPGQFGPATDMRTPREDLAGFIAALAGSIATMGPGVRGIAISIAGCVDPVSGRMKVANIPCLDGRIPAEDLGTALGLPVWIGNDADCFALAEAAEGAGRGHRTVFGVILGTGVGGGLVIDGRLVTGAGGFAGEWGHGPVQDRAPLGHALPRFACGCGQEGCLDAIGGARGIERLHRDLHGQALPAEAITTGWQAGDAASSETVAVWLEVMAGPLAMVLNVVGATSVPVGGGLARVPGLVAALDAAVSARRLWQAPGSVVVPAALPGDPGLVGAAHAGWQALVPC</sequence>
<dbReference type="GO" id="GO:0045127">
    <property type="term" value="F:N-acetylglucosamine kinase activity"/>
    <property type="evidence" value="ECO:0007669"/>
    <property type="project" value="UniProtKB-EC"/>
</dbReference>
<keyword evidence="6" id="KW-0862">Zinc</keyword>
<accession>A0A398BR07</accession>
<dbReference type="PANTHER" id="PTHR18964:SF162">
    <property type="entry name" value="N-ACETYL-D-GLUCOSAMINE KINASE"/>
    <property type="match status" value="1"/>
</dbReference>
<dbReference type="InterPro" id="IPR049874">
    <property type="entry name" value="ROK_cs"/>
</dbReference>
<dbReference type="RefSeq" id="WP_119133706.1">
    <property type="nucleotide sequence ID" value="NZ_QXXQ01000002.1"/>
</dbReference>
<evidence type="ECO:0000313" key="11">
    <source>
        <dbReference type="Proteomes" id="UP000266649"/>
    </source>
</evidence>
<comment type="catalytic activity">
    <reaction evidence="9">
        <text>N-acetyl-D-glucosamine + ATP = N-acetyl-D-glucosamine 6-phosphate + ADP + H(+)</text>
        <dbReference type="Rhea" id="RHEA:17417"/>
        <dbReference type="ChEBI" id="CHEBI:15378"/>
        <dbReference type="ChEBI" id="CHEBI:30616"/>
        <dbReference type="ChEBI" id="CHEBI:57513"/>
        <dbReference type="ChEBI" id="CHEBI:456216"/>
        <dbReference type="ChEBI" id="CHEBI:506227"/>
        <dbReference type="EC" id="2.7.1.59"/>
    </reaction>
</comment>
<dbReference type="EMBL" id="QXXQ01000002">
    <property type="protein sequence ID" value="RID93055.1"/>
    <property type="molecule type" value="Genomic_DNA"/>
</dbReference>
<organism evidence="10 11">
    <name type="scientific">Gemmobacter lutimaris</name>
    <dbReference type="NCBI Taxonomy" id="2306023"/>
    <lineage>
        <taxon>Bacteria</taxon>
        <taxon>Pseudomonadati</taxon>
        <taxon>Pseudomonadota</taxon>
        <taxon>Alphaproteobacteria</taxon>
        <taxon>Rhodobacterales</taxon>
        <taxon>Paracoccaceae</taxon>
        <taxon>Gemmobacter</taxon>
    </lineage>
</organism>
<keyword evidence="11" id="KW-1185">Reference proteome</keyword>
<protein>
    <recommendedName>
        <fullName evidence="1">N-acetylglucosamine kinase</fullName>
        <ecNumber evidence="1">2.7.1.59</ecNumber>
    </recommendedName>
</protein>
<keyword evidence="3" id="KW-0479">Metal-binding</keyword>
<keyword evidence="2" id="KW-0808">Transferase</keyword>
<dbReference type="SUPFAM" id="SSF53067">
    <property type="entry name" value="Actin-like ATPase domain"/>
    <property type="match status" value="1"/>
</dbReference>
<reference evidence="10 11" key="1">
    <citation type="submission" date="2018-09" db="EMBL/GenBank/DDBJ databases">
        <title>Gemmobacter lutimaris sp. nov., a marine bacterium isolated from tidal flat.</title>
        <authorList>
            <person name="Lee D.W."/>
            <person name="Yoo Y."/>
            <person name="Kim J.-J."/>
            <person name="Kim B.S."/>
        </authorList>
    </citation>
    <scope>NUCLEOTIDE SEQUENCE [LARGE SCALE GENOMIC DNA]</scope>
    <source>
        <strain evidence="10 11">YJ-T1-11</strain>
    </source>
</reference>
<dbReference type="Pfam" id="PF00480">
    <property type="entry name" value="ROK"/>
    <property type="match status" value="1"/>
</dbReference>
<gene>
    <name evidence="10" type="ORF">D2N39_05220</name>
</gene>
<proteinExistence type="predicted"/>
<evidence type="ECO:0000256" key="8">
    <source>
        <dbReference type="ARBA" id="ARBA00023277"/>
    </source>
</evidence>
<evidence type="ECO:0000256" key="9">
    <source>
        <dbReference type="ARBA" id="ARBA00049065"/>
    </source>
</evidence>